<sequence>MENVGFVTIEKSMKQTRSMPTNLFVSIVFIIVASREENNEVVGDVKPNEIPTRIDLHPEIVGDADIMLTNDFLDSLSLKDRYRHFYSLTSSCKRFVSNKKKRDVHNMRTIIIYVYQ</sequence>
<dbReference type="Proteomes" id="UP000000311">
    <property type="component" value="Unassembled WGS sequence"/>
</dbReference>
<name>E2APP9_CAMFO</name>
<proteinExistence type="predicted"/>
<protein>
    <submittedName>
        <fullName evidence="1">Uncharacterized protein</fullName>
    </submittedName>
</protein>
<reference evidence="1 2" key="1">
    <citation type="journal article" date="2010" name="Science">
        <title>Genomic comparison of the ants Camponotus floridanus and Harpegnathos saltator.</title>
        <authorList>
            <person name="Bonasio R."/>
            <person name="Zhang G."/>
            <person name="Ye C."/>
            <person name="Mutti N.S."/>
            <person name="Fang X."/>
            <person name="Qin N."/>
            <person name="Donahue G."/>
            <person name="Yang P."/>
            <person name="Li Q."/>
            <person name="Li C."/>
            <person name="Zhang P."/>
            <person name="Huang Z."/>
            <person name="Berger S.L."/>
            <person name="Reinberg D."/>
            <person name="Wang J."/>
            <person name="Liebig J."/>
        </authorList>
    </citation>
    <scope>NUCLEOTIDE SEQUENCE [LARGE SCALE GENOMIC DNA]</scope>
    <source>
        <strain evidence="2">C129</strain>
    </source>
</reference>
<dbReference type="InParanoid" id="E2APP9"/>
<organism evidence="2">
    <name type="scientific">Camponotus floridanus</name>
    <name type="common">Florida carpenter ant</name>
    <dbReference type="NCBI Taxonomy" id="104421"/>
    <lineage>
        <taxon>Eukaryota</taxon>
        <taxon>Metazoa</taxon>
        <taxon>Ecdysozoa</taxon>
        <taxon>Arthropoda</taxon>
        <taxon>Hexapoda</taxon>
        <taxon>Insecta</taxon>
        <taxon>Pterygota</taxon>
        <taxon>Neoptera</taxon>
        <taxon>Endopterygota</taxon>
        <taxon>Hymenoptera</taxon>
        <taxon>Apocrita</taxon>
        <taxon>Aculeata</taxon>
        <taxon>Formicoidea</taxon>
        <taxon>Formicidae</taxon>
        <taxon>Formicinae</taxon>
        <taxon>Camponotus</taxon>
    </lineage>
</organism>
<gene>
    <name evidence="1" type="ORF">EAG_13109</name>
</gene>
<accession>E2APP9</accession>
<dbReference type="EMBL" id="GL441572">
    <property type="protein sequence ID" value="EFN64600.1"/>
    <property type="molecule type" value="Genomic_DNA"/>
</dbReference>
<evidence type="ECO:0000313" key="1">
    <source>
        <dbReference type="EMBL" id="EFN64600.1"/>
    </source>
</evidence>
<evidence type="ECO:0000313" key="2">
    <source>
        <dbReference type="Proteomes" id="UP000000311"/>
    </source>
</evidence>
<keyword evidence="2" id="KW-1185">Reference proteome</keyword>
<dbReference type="AlphaFoldDB" id="E2APP9"/>